<keyword evidence="5" id="KW-0472">Membrane</keyword>
<feature type="non-terminal residue" evidence="8">
    <location>
        <position position="579"/>
    </location>
</feature>
<dbReference type="EMBL" id="VZTI01000696">
    <property type="protein sequence ID" value="NXB56769.1"/>
    <property type="molecule type" value="Genomic_DNA"/>
</dbReference>
<dbReference type="GO" id="GO:0016020">
    <property type="term" value="C:membrane"/>
    <property type="evidence" value="ECO:0007669"/>
    <property type="project" value="UniProtKB-SubCell"/>
</dbReference>
<sequence>AQLSCLARLLAAKNLTADFGSFPPDLLLFFRPSEVHAGTCREFYARASRGNLDLLPRGSSRRTRLLRGALTCLGVQGSRLEPQQLGSLGALVCDLETATIPASGPAILDNLKLCPALTGAQQDALNALLLTGDTAYGDPSSWDLRTLQNLGPLVLALNQTTLSLVAEAAREDFRRSIVAAYSSQGHSQREKSLILLRVFAAASAASHPRLKRSTDRCPSEPITADSILVLTAEQLDLCLSSDFLIENLEAVLEQPIPSQFSKILKKKVDQLFPLGIPEKQLKRLGMLSRLYTEQEISQWSVTSSDTLSALLSPSGGRWEDSQVQQLLSRYLALGGSLTGPLLQEIGGERLCNLQEEQIQQIPAEAIGTAGQLNISSCSQTKKEQLYRKAREAFGSLASTPGPYYCRIQPYLGGAPAEDLKDLANTGVAINMDLDTFLALNPKELQKLSVTDVKNLLGENLPELKEAENEPLVVSWVKTQSQRELDCVLGIGLQGGLQEPTGTASPARPTTPASVTSMATVTTSPHPTTSASVTPVASSPMATTLPTVPTTSASVTSMGSVPTPITLPTVPTTPRPSASV</sequence>
<evidence type="ECO:0000313" key="8">
    <source>
        <dbReference type="EMBL" id="NXB56769.1"/>
    </source>
</evidence>
<evidence type="ECO:0000313" key="9">
    <source>
        <dbReference type="Proteomes" id="UP000548317"/>
    </source>
</evidence>
<dbReference type="PANTHER" id="PTHR23412">
    <property type="entry name" value="STEREOCILIN RELATED"/>
    <property type="match status" value="1"/>
</dbReference>
<reference evidence="8 9" key="1">
    <citation type="submission" date="2019-09" db="EMBL/GenBank/DDBJ databases">
        <title>Bird 10,000 Genomes (B10K) Project - Family phase.</title>
        <authorList>
            <person name="Zhang G."/>
        </authorList>
    </citation>
    <scope>NUCLEOTIDE SEQUENCE [LARGE SCALE GENOMIC DNA]</scope>
    <source>
        <strain evidence="8">B10K-DU-029-33</strain>
        <tissue evidence="8">Heart</tissue>
    </source>
</reference>
<feature type="compositionally biased region" description="Low complexity" evidence="7">
    <location>
        <begin position="509"/>
        <end position="579"/>
    </location>
</feature>
<comment type="similarity">
    <text evidence="2">Belongs to the mesothelin family.</text>
</comment>
<dbReference type="Pfam" id="PF06060">
    <property type="entry name" value="Mesothelin"/>
    <property type="match status" value="1"/>
</dbReference>
<dbReference type="AlphaFoldDB" id="A0A7K8EZQ3"/>
<keyword evidence="6" id="KW-0325">Glycoprotein</keyword>
<accession>A0A7K8EZQ3</accession>
<evidence type="ECO:0000256" key="3">
    <source>
        <dbReference type="ARBA" id="ARBA00022729"/>
    </source>
</evidence>
<feature type="non-terminal residue" evidence="8">
    <location>
        <position position="1"/>
    </location>
</feature>
<evidence type="ECO:0000256" key="1">
    <source>
        <dbReference type="ARBA" id="ARBA00004370"/>
    </source>
</evidence>
<organism evidence="8 9">
    <name type="scientific">Struthidea cinerea</name>
    <dbReference type="NCBI Taxonomy" id="181839"/>
    <lineage>
        <taxon>Eukaryota</taxon>
        <taxon>Metazoa</taxon>
        <taxon>Chordata</taxon>
        <taxon>Craniata</taxon>
        <taxon>Vertebrata</taxon>
        <taxon>Euteleostomi</taxon>
        <taxon>Archelosauria</taxon>
        <taxon>Archosauria</taxon>
        <taxon>Dinosauria</taxon>
        <taxon>Saurischia</taxon>
        <taxon>Theropoda</taxon>
        <taxon>Coelurosauria</taxon>
        <taxon>Aves</taxon>
        <taxon>Neognathae</taxon>
        <taxon>Neoaves</taxon>
        <taxon>Telluraves</taxon>
        <taxon>Australaves</taxon>
        <taxon>Passeriformes</taxon>
        <taxon>Corvoidea</taxon>
        <taxon>Corcoracidae</taxon>
        <taxon>Struthidea</taxon>
    </lineage>
</organism>
<feature type="region of interest" description="Disordered" evidence="7">
    <location>
        <begin position="496"/>
        <end position="579"/>
    </location>
</feature>
<name>A0A7K8EZQ3_9CORV</name>
<evidence type="ECO:0000256" key="5">
    <source>
        <dbReference type="ARBA" id="ARBA00023136"/>
    </source>
</evidence>
<dbReference type="InterPro" id="IPR010335">
    <property type="entry name" value="Mesothelin"/>
</dbReference>
<dbReference type="GO" id="GO:0009986">
    <property type="term" value="C:cell surface"/>
    <property type="evidence" value="ECO:0007669"/>
    <property type="project" value="TreeGrafter"/>
</dbReference>
<dbReference type="Proteomes" id="UP000548317">
    <property type="component" value="Unassembled WGS sequence"/>
</dbReference>
<evidence type="ECO:0000256" key="2">
    <source>
        <dbReference type="ARBA" id="ARBA00011016"/>
    </source>
</evidence>
<keyword evidence="4" id="KW-0130">Cell adhesion</keyword>
<dbReference type="GO" id="GO:0007160">
    <property type="term" value="P:cell-matrix adhesion"/>
    <property type="evidence" value="ECO:0007669"/>
    <property type="project" value="TreeGrafter"/>
</dbReference>
<evidence type="ECO:0000256" key="7">
    <source>
        <dbReference type="SAM" id="MobiDB-lite"/>
    </source>
</evidence>
<comment type="caution">
    <text evidence="8">The sequence shown here is derived from an EMBL/GenBank/DDBJ whole genome shotgun (WGS) entry which is preliminary data.</text>
</comment>
<comment type="subcellular location">
    <subcellularLocation>
        <location evidence="1">Membrane</location>
    </subcellularLocation>
</comment>
<keyword evidence="9" id="KW-1185">Reference proteome</keyword>
<dbReference type="PANTHER" id="PTHR23412:SF15">
    <property type="entry name" value="MESOTHELIN-LIKE PROTEIN"/>
    <property type="match status" value="1"/>
</dbReference>
<gene>
    <name evidence="8" type="primary">Mslnl</name>
    <name evidence="8" type="ORF">STRCIN_R15534</name>
</gene>
<evidence type="ECO:0000256" key="6">
    <source>
        <dbReference type="ARBA" id="ARBA00023180"/>
    </source>
</evidence>
<protein>
    <submittedName>
        <fullName evidence="8">MSLNL protein</fullName>
    </submittedName>
</protein>
<evidence type="ECO:0000256" key="4">
    <source>
        <dbReference type="ARBA" id="ARBA00022889"/>
    </source>
</evidence>
<keyword evidence="3" id="KW-0732">Signal</keyword>
<dbReference type="InterPro" id="IPR026664">
    <property type="entry name" value="Stereocilin-rel"/>
</dbReference>
<proteinExistence type="inferred from homology"/>